<evidence type="ECO:0000313" key="2">
    <source>
        <dbReference type="Proteomes" id="UP000296079"/>
    </source>
</evidence>
<dbReference type="InterPro" id="IPR038493">
    <property type="entry name" value="MqsR_sf"/>
</dbReference>
<dbReference type="EMBL" id="CP039287">
    <property type="protein sequence ID" value="QCB99331.1"/>
    <property type="molecule type" value="Genomic_DNA"/>
</dbReference>
<organism evidence="1 2">
    <name type="scientific">Cupriavidus necator (strain ATCC 17699 / DSM 428 / KCTC 22496 / NCIMB 10442 / H16 / Stanier 337)</name>
    <name type="common">Ralstonia eutropha</name>
    <dbReference type="NCBI Taxonomy" id="381666"/>
    <lineage>
        <taxon>Bacteria</taxon>
        <taxon>Pseudomonadati</taxon>
        <taxon>Pseudomonadota</taxon>
        <taxon>Betaproteobacteria</taxon>
        <taxon>Burkholderiales</taxon>
        <taxon>Burkholderiaceae</taxon>
        <taxon>Cupriavidus</taxon>
    </lineage>
</organism>
<dbReference type="Pfam" id="PF15723">
    <property type="entry name" value="MqsR_toxin"/>
    <property type="match status" value="1"/>
</dbReference>
<reference evidence="1 2" key="1">
    <citation type="submission" date="2019-04" db="EMBL/GenBank/DDBJ databases">
        <title>Long-read de novo sequencing of Cupriavidus necator H16.</title>
        <authorList>
            <person name="Little G.T."/>
            <person name="Ehsaan M."/>
            <person name="Arenas-Lopez C."/>
            <person name="Jawed K."/>
            <person name="Winzer K."/>
            <person name="Kovacs K."/>
            <person name="Malys N."/>
            <person name="Minton N.P."/>
        </authorList>
    </citation>
    <scope>NUCLEOTIDE SEQUENCE [LARGE SCALE GENOMIC DNA]</scope>
    <source>
        <strain evidence="1 2">H16</strain>
    </source>
</reference>
<evidence type="ECO:0000313" key="1">
    <source>
        <dbReference type="EMBL" id="QCB99331.1"/>
    </source>
</evidence>
<dbReference type="RefSeq" id="WP_041687119.1">
    <property type="nucleotide sequence ID" value="NC_008313.1"/>
</dbReference>
<dbReference type="GO" id="GO:0017148">
    <property type="term" value="P:negative regulation of translation"/>
    <property type="evidence" value="ECO:0007669"/>
    <property type="project" value="InterPro"/>
</dbReference>
<accession>A0AAE5ZAI9</accession>
<protein>
    <submittedName>
        <fullName evidence="1">Type II toxin-antitoxin system MqsR family toxin</fullName>
    </submittedName>
</protein>
<dbReference type="GO" id="GO:0009372">
    <property type="term" value="P:quorum sensing"/>
    <property type="evidence" value="ECO:0007669"/>
    <property type="project" value="InterPro"/>
</dbReference>
<dbReference type="Gene3D" id="3.30.2310.40">
    <property type="match status" value="1"/>
</dbReference>
<dbReference type="InterPro" id="IPR031451">
    <property type="entry name" value="MqsR_toxin"/>
</dbReference>
<proteinExistence type="predicted"/>
<dbReference type="Proteomes" id="UP000296079">
    <property type="component" value="Chromosome 1"/>
</dbReference>
<dbReference type="AlphaFoldDB" id="A0AAE5ZAI9"/>
<gene>
    <name evidence="1" type="ORF">E6A55_01120</name>
</gene>
<name>A0AAE5ZAI9_CUPNH</name>
<dbReference type="GO" id="GO:0044010">
    <property type="term" value="P:single-species biofilm formation"/>
    <property type="evidence" value="ECO:0007669"/>
    <property type="project" value="InterPro"/>
</dbReference>
<dbReference type="CDD" id="cd12869">
    <property type="entry name" value="MqsR"/>
    <property type="match status" value="1"/>
</dbReference>
<sequence>MCAGKGTAHDPLWRVRELIAAGRVSLTMAAFQGARNMCLTRGDVLDVVARIQPADFYKSMTTYVDHTVWQDVYRPCTSYGAIYLKLTVTEEVLIVSFKAR</sequence>